<dbReference type="PANTHER" id="PTHR46825:SF9">
    <property type="entry name" value="BETA-LACTAMASE-RELATED DOMAIN-CONTAINING PROTEIN"/>
    <property type="match status" value="1"/>
</dbReference>
<feature type="domain" description="Beta-lactamase-related" evidence="1">
    <location>
        <begin position="20"/>
        <end position="353"/>
    </location>
</feature>
<dbReference type="PANTHER" id="PTHR46825">
    <property type="entry name" value="D-ALANYL-D-ALANINE-CARBOXYPEPTIDASE/ENDOPEPTIDASE AMPH"/>
    <property type="match status" value="1"/>
</dbReference>
<dbReference type="EMBL" id="BJYM01000006">
    <property type="protein sequence ID" value="GEN87082.1"/>
    <property type="molecule type" value="Genomic_DNA"/>
</dbReference>
<protein>
    <recommendedName>
        <fullName evidence="1">Beta-lactamase-related domain-containing protein</fullName>
    </recommendedName>
</protein>
<comment type="caution">
    <text evidence="2">The sequence shown here is derived from an EMBL/GenBank/DDBJ whole genome shotgun (WGS) entry which is preliminary data.</text>
</comment>
<accession>A0A511ZI00</accession>
<dbReference type="Proteomes" id="UP000321558">
    <property type="component" value="Unassembled WGS sequence"/>
</dbReference>
<organism evidence="2 3">
    <name type="scientific">Oceanobacillus sojae</name>
    <dbReference type="NCBI Taxonomy" id="582851"/>
    <lineage>
        <taxon>Bacteria</taxon>
        <taxon>Bacillati</taxon>
        <taxon>Bacillota</taxon>
        <taxon>Bacilli</taxon>
        <taxon>Bacillales</taxon>
        <taxon>Bacillaceae</taxon>
        <taxon>Oceanobacillus</taxon>
    </lineage>
</organism>
<dbReference type="SUPFAM" id="SSF56601">
    <property type="entry name" value="beta-lactamase/transpeptidase-like"/>
    <property type="match status" value="1"/>
</dbReference>
<dbReference type="AlphaFoldDB" id="A0A511ZI00"/>
<dbReference type="STRING" id="582851.GCA_900162665_00942"/>
<dbReference type="Pfam" id="PF00144">
    <property type="entry name" value="Beta-lactamase"/>
    <property type="match status" value="1"/>
</dbReference>
<evidence type="ECO:0000259" key="1">
    <source>
        <dbReference type="Pfam" id="PF00144"/>
    </source>
</evidence>
<sequence length="464" mass="52083">MISKSIKEKLNEELNKTCKELKIPGMALTVYQDGNSIYDNYYGYRNMEEELPVTKNTIFGLASITKSLTCLMVMKLEEEGKLNSTDKVIEWLPNLKWPREDYAKQLEIKHLMSHTSGLPGLPSIHNARIRSIMNDPDGEFLFGKWQPDEQAIIQTVDELIEQISNMDFELLGPPGKVFNYSNEGFGMLQKIIELASGIPFIKYVEEKLFFPLDVQDSFFLTESIANKENVTELYAYKEKQSGVFHSPAWWDVGDIYTNGSWKTSAEDLMKFVELLRLNGDFYGKKIISENMIKKMTSSAFSLPNGGDYGYGIEINSIGEHTRFGHGGSVKGVSSNFQVIGEKGISASILINMADVPAEKILVSVLNTILEIPAADLFNKSQMLSNKSLDLSIFSGLYKSGEGNKALVSIQNNLLYLNRNELATCFYPISESDFIAETGERIYFSRNGDNVTSVLIGKRVLEKVG</sequence>
<keyword evidence="3" id="KW-1185">Reference proteome</keyword>
<dbReference type="InterPro" id="IPR012338">
    <property type="entry name" value="Beta-lactam/transpept-like"/>
</dbReference>
<evidence type="ECO:0000313" key="3">
    <source>
        <dbReference type="Proteomes" id="UP000321558"/>
    </source>
</evidence>
<dbReference type="InterPro" id="IPR050491">
    <property type="entry name" value="AmpC-like"/>
</dbReference>
<dbReference type="OrthoDB" id="9803467at2"/>
<gene>
    <name evidence="2" type="ORF">OSO01_18210</name>
</gene>
<dbReference type="InterPro" id="IPR001466">
    <property type="entry name" value="Beta-lactam-related"/>
</dbReference>
<proteinExistence type="predicted"/>
<name>A0A511ZI00_9BACI</name>
<dbReference type="RefSeq" id="WP_147210093.1">
    <property type="nucleotide sequence ID" value="NZ_BJYM01000006.1"/>
</dbReference>
<reference evidence="2 3" key="1">
    <citation type="submission" date="2019-07" db="EMBL/GenBank/DDBJ databases">
        <title>Whole genome shotgun sequence of Oceanobacillus sojae NBRC 105379.</title>
        <authorList>
            <person name="Hosoyama A."/>
            <person name="Uohara A."/>
            <person name="Ohji S."/>
            <person name="Ichikawa N."/>
        </authorList>
    </citation>
    <scope>NUCLEOTIDE SEQUENCE [LARGE SCALE GENOMIC DNA]</scope>
    <source>
        <strain evidence="2 3">NBRC 105379</strain>
    </source>
</reference>
<dbReference type="Gene3D" id="3.40.710.10">
    <property type="entry name" value="DD-peptidase/beta-lactamase superfamily"/>
    <property type="match status" value="1"/>
</dbReference>
<evidence type="ECO:0000313" key="2">
    <source>
        <dbReference type="EMBL" id="GEN87082.1"/>
    </source>
</evidence>